<evidence type="ECO:0000313" key="2">
    <source>
        <dbReference type="EMBL" id="PIM52232.1"/>
    </source>
</evidence>
<comment type="caution">
    <text evidence="2">The sequence shown here is derived from an EMBL/GenBank/DDBJ whole genome shotgun (WGS) entry which is preliminary data.</text>
</comment>
<gene>
    <name evidence="2" type="ORF">CS062_15590</name>
</gene>
<dbReference type="InterPro" id="IPR010297">
    <property type="entry name" value="DUF900_hydrolase"/>
</dbReference>
<dbReference type="AlphaFoldDB" id="A0A2G9C7B9"/>
<dbReference type="Pfam" id="PF05990">
    <property type="entry name" value="DUF900"/>
    <property type="match status" value="1"/>
</dbReference>
<proteinExistence type="predicted"/>
<sequence length="383" mass="42057">MTMSFPTHTYMLSNRVNGADCSAPGPVVYLSNINFPLQGYNELLDQQTLDKTTWIVQLADDLHRVCTDQQQPVVLAFYVHGFDTSATDARIAHAYYGSRLSATGLGQSLVVAASWPSNCDLPSSARQYADQSANLMAAMIEAITLVRKQLDAKYGKSAPQLVTAVITHSMGNYLMSKTLASGKVPNYVGAVDWVLMLAPDVDHAIFTKGSSVENQGKAIYQMANGKVWVFWTWNDEVLEADEYAGDWYVLGYRGPQQPISPATPNVVFIDSGQVANSGNAEIYVPYDYGLLAVVHSSYRFITQLVFWQILALRYGKPDEQLARIIAASQSGAEAHATAPEREPLEQYIFRNFRRRSHASQNPRGASCGEAGGSRPPSTARQPC</sequence>
<dbReference type="Proteomes" id="UP000231501">
    <property type="component" value="Unassembled WGS sequence"/>
</dbReference>
<protein>
    <recommendedName>
        <fullName evidence="4">Alpha/beta hydrolase</fullName>
    </recommendedName>
</protein>
<name>A0A2G9C7B9_9BURK</name>
<feature type="region of interest" description="Disordered" evidence="1">
    <location>
        <begin position="354"/>
        <end position="383"/>
    </location>
</feature>
<evidence type="ECO:0000256" key="1">
    <source>
        <dbReference type="SAM" id="MobiDB-lite"/>
    </source>
</evidence>
<accession>A0A2G9C7B9</accession>
<evidence type="ECO:0008006" key="4">
    <source>
        <dbReference type="Google" id="ProtNLM"/>
    </source>
</evidence>
<dbReference type="EMBL" id="PEOG01000042">
    <property type="protein sequence ID" value="PIM52232.1"/>
    <property type="molecule type" value="Genomic_DNA"/>
</dbReference>
<evidence type="ECO:0000313" key="3">
    <source>
        <dbReference type="Proteomes" id="UP000231501"/>
    </source>
</evidence>
<organism evidence="2 3">
    <name type="scientific">Roseateles chitinivorans</name>
    <dbReference type="NCBI Taxonomy" id="2917965"/>
    <lineage>
        <taxon>Bacteria</taxon>
        <taxon>Pseudomonadati</taxon>
        <taxon>Pseudomonadota</taxon>
        <taxon>Betaproteobacteria</taxon>
        <taxon>Burkholderiales</taxon>
        <taxon>Sphaerotilaceae</taxon>
        <taxon>Roseateles</taxon>
    </lineage>
</organism>
<reference evidence="2 3" key="1">
    <citation type="submission" date="2017-11" db="EMBL/GenBank/DDBJ databases">
        <title>Draft genome sequence of Mitsuaria sp. HWN-4.</title>
        <authorList>
            <person name="Gundlapally S.R."/>
        </authorList>
    </citation>
    <scope>NUCLEOTIDE SEQUENCE [LARGE SCALE GENOMIC DNA]</scope>
    <source>
        <strain evidence="2 3">HWN-4</strain>
    </source>
</reference>
<keyword evidence="3" id="KW-1185">Reference proteome</keyword>